<evidence type="ECO:0000313" key="2">
    <source>
        <dbReference type="EMBL" id="GBM94330.1"/>
    </source>
</evidence>
<reference evidence="2 3" key="1">
    <citation type="journal article" date="2019" name="Sci. Rep.">
        <title>Orb-weaving spider Araneus ventricosus genome elucidates the spidroin gene catalogue.</title>
        <authorList>
            <person name="Kono N."/>
            <person name="Nakamura H."/>
            <person name="Ohtoshi R."/>
            <person name="Moran D.A.P."/>
            <person name="Shinohara A."/>
            <person name="Yoshida Y."/>
            <person name="Fujiwara M."/>
            <person name="Mori M."/>
            <person name="Tomita M."/>
            <person name="Arakawa K."/>
        </authorList>
    </citation>
    <scope>NUCLEOTIDE SEQUENCE [LARGE SCALE GENOMIC DNA]</scope>
</reference>
<feature type="compositionally biased region" description="Acidic residues" evidence="1">
    <location>
        <begin position="18"/>
        <end position="36"/>
    </location>
</feature>
<keyword evidence="3" id="KW-1185">Reference proteome</keyword>
<proteinExistence type="predicted"/>
<feature type="region of interest" description="Disordered" evidence="1">
    <location>
        <begin position="17"/>
        <end position="71"/>
    </location>
</feature>
<organism evidence="2 3">
    <name type="scientific">Araneus ventricosus</name>
    <name type="common">Orbweaver spider</name>
    <name type="synonym">Epeira ventricosa</name>
    <dbReference type="NCBI Taxonomy" id="182803"/>
    <lineage>
        <taxon>Eukaryota</taxon>
        <taxon>Metazoa</taxon>
        <taxon>Ecdysozoa</taxon>
        <taxon>Arthropoda</taxon>
        <taxon>Chelicerata</taxon>
        <taxon>Arachnida</taxon>
        <taxon>Araneae</taxon>
        <taxon>Araneomorphae</taxon>
        <taxon>Entelegynae</taxon>
        <taxon>Araneoidea</taxon>
        <taxon>Araneidae</taxon>
        <taxon>Araneus</taxon>
    </lineage>
</organism>
<dbReference type="EMBL" id="BGPR01003960">
    <property type="protein sequence ID" value="GBM94330.1"/>
    <property type="molecule type" value="Genomic_DNA"/>
</dbReference>
<evidence type="ECO:0000256" key="1">
    <source>
        <dbReference type="SAM" id="MobiDB-lite"/>
    </source>
</evidence>
<protein>
    <submittedName>
        <fullName evidence="2">Uncharacterized protein</fullName>
    </submittedName>
</protein>
<sequence>MQTSYEIEMERFRKLFAEDETDEESEFGPEDILEENFSDHKRFREHKKSKEDGDSGNEEVNNSERFSSKHGVQWREAKFRQNILTRCHNIMSRLPGTRGPVKDVTNPVRVGSYSSTIK</sequence>
<dbReference type="AlphaFoldDB" id="A0A4Y2JWA3"/>
<feature type="region of interest" description="Disordered" evidence="1">
    <location>
        <begin position="92"/>
        <end position="118"/>
    </location>
</feature>
<dbReference type="Proteomes" id="UP000499080">
    <property type="component" value="Unassembled WGS sequence"/>
</dbReference>
<comment type="caution">
    <text evidence="2">The sequence shown here is derived from an EMBL/GenBank/DDBJ whole genome shotgun (WGS) entry which is preliminary data.</text>
</comment>
<accession>A0A4Y2JWA3</accession>
<name>A0A4Y2JWA3_ARAVE</name>
<feature type="compositionally biased region" description="Basic and acidic residues" evidence="1">
    <location>
        <begin position="37"/>
        <end position="53"/>
    </location>
</feature>
<evidence type="ECO:0000313" key="3">
    <source>
        <dbReference type="Proteomes" id="UP000499080"/>
    </source>
</evidence>
<gene>
    <name evidence="2" type="ORF">AVEN_78407_1</name>
</gene>